<dbReference type="SUPFAM" id="SSF111369">
    <property type="entry name" value="HlyD-like secretion proteins"/>
    <property type="match status" value="1"/>
</dbReference>
<keyword evidence="7" id="KW-1185">Reference proteome</keyword>
<name>A0ABQ4Q7R9_9BURK</name>
<dbReference type="Gene3D" id="1.10.287.470">
    <property type="entry name" value="Helix hairpin bin"/>
    <property type="match status" value="1"/>
</dbReference>
<feature type="domain" description="Multidrug resistance protein MdtA-like alpha-helical hairpin" evidence="2">
    <location>
        <begin position="105"/>
        <end position="168"/>
    </location>
</feature>
<dbReference type="Pfam" id="PF25975">
    <property type="entry name" value="CzcB_C"/>
    <property type="match status" value="1"/>
</dbReference>
<dbReference type="NCBIfam" id="TIGR01730">
    <property type="entry name" value="RND_mfp"/>
    <property type="match status" value="1"/>
</dbReference>
<dbReference type="Proteomes" id="UP000887222">
    <property type="component" value="Unassembled WGS sequence"/>
</dbReference>
<dbReference type="InterPro" id="IPR006143">
    <property type="entry name" value="RND_pump_MFP"/>
</dbReference>
<proteinExistence type="inferred from homology"/>
<reference evidence="6 7" key="1">
    <citation type="journal article" date="2022" name="Int. J. Syst. Evol. Microbiol.">
        <title>Noviherbaspirillum aridicola sp. nov., isolated from an arid soil in Pakistan.</title>
        <authorList>
            <person name="Khan I.U."/>
            <person name="Saqib M."/>
            <person name="Amin A."/>
            <person name="Hussain F."/>
            <person name="Li L."/>
            <person name="Liu Y.H."/>
            <person name="Fang B.Z."/>
            <person name="Ahmed I."/>
            <person name="Li W.J."/>
        </authorList>
    </citation>
    <scope>NUCLEOTIDE SEQUENCE [LARGE SCALE GENOMIC DNA]</scope>
    <source>
        <strain evidence="6 7">NCCP-691</strain>
    </source>
</reference>
<evidence type="ECO:0000313" key="7">
    <source>
        <dbReference type="Proteomes" id="UP000887222"/>
    </source>
</evidence>
<dbReference type="PANTHER" id="PTHR30469">
    <property type="entry name" value="MULTIDRUG RESISTANCE PROTEIN MDTA"/>
    <property type="match status" value="1"/>
</dbReference>
<evidence type="ECO:0000313" key="6">
    <source>
        <dbReference type="EMBL" id="GIZ53258.1"/>
    </source>
</evidence>
<dbReference type="EMBL" id="BPMK01000015">
    <property type="protein sequence ID" value="GIZ53258.1"/>
    <property type="molecule type" value="Genomic_DNA"/>
</dbReference>
<dbReference type="InterPro" id="IPR058792">
    <property type="entry name" value="Beta-barrel_RND_2"/>
</dbReference>
<dbReference type="Pfam" id="PF25876">
    <property type="entry name" value="HH_MFP_RND"/>
    <property type="match status" value="1"/>
</dbReference>
<dbReference type="Pfam" id="PF25954">
    <property type="entry name" value="Beta-barrel_RND_2"/>
    <property type="match status" value="1"/>
</dbReference>
<sequence length="368" mass="39056">MWIALFACLLLALAVFLVKRPSRPQPAAAPPAAVLEFLPSDVVQARVGELRRQLPLTGSLRALRQASVKARVPGEVREVLVREGESVKAGQVLVRMDAADYQARLEQARGSLQAARGQLDIAVRSRDNNRALLDKGFISQNAFDTAESQYRIAQANVDSARGALDVARKAVGDTVIRAPIAGTVSSRSVQPGEKVAADSRLLDVVDLAQLEMEAAVPAADILNVAVGQEVRLRVEGMPAPLVARVARINPATTAGSRSIMIYVQVDNPQGLLRAGMFADAQLTLERRTDVLLVPAGAVQKDGGASFVYTIENGRLARRPVTPGMQGSDGERDAVEILSGLAPGAQVVRTNLGALRPGTEVRLAPAPAQ</sequence>
<protein>
    <submittedName>
        <fullName evidence="6">Secretion protein HlyD</fullName>
    </submittedName>
</protein>
<gene>
    <name evidence="6" type="ORF">NCCP691_32720</name>
</gene>
<feature type="domain" description="CusB-like beta-barrel" evidence="4">
    <location>
        <begin position="213"/>
        <end position="283"/>
    </location>
</feature>
<evidence type="ECO:0000259" key="3">
    <source>
        <dbReference type="Pfam" id="PF25917"/>
    </source>
</evidence>
<organism evidence="6 7">
    <name type="scientific">Noviherbaspirillum aridicola</name>
    <dbReference type="NCBI Taxonomy" id="2849687"/>
    <lineage>
        <taxon>Bacteria</taxon>
        <taxon>Pseudomonadati</taxon>
        <taxon>Pseudomonadota</taxon>
        <taxon>Betaproteobacteria</taxon>
        <taxon>Burkholderiales</taxon>
        <taxon>Oxalobacteraceae</taxon>
        <taxon>Noviherbaspirillum</taxon>
    </lineage>
</organism>
<dbReference type="PANTHER" id="PTHR30469:SF15">
    <property type="entry name" value="HLYD FAMILY OF SECRETION PROTEINS"/>
    <property type="match status" value="1"/>
</dbReference>
<accession>A0ABQ4Q7R9</accession>
<dbReference type="InterPro" id="IPR058625">
    <property type="entry name" value="MdtA-like_BSH"/>
</dbReference>
<comment type="similarity">
    <text evidence="1">Belongs to the membrane fusion protein (MFP) (TC 8.A.1) family.</text>
</comment>
<evidence type="ECO:0000259" key="4">
    <source>
        <dbReference type="Pfam" id="PF25954"/>
    </source>
</evidence>
<dbReference type="InterPro" id="IPR058649">
    <property type="entry name" value="CzcB_C"/>
</dbReference>
<dbReference type="Gene3D" id="2.40.50.100">
    <property type="match status" value="1"/>
</dbReference>
<evidence type="ECO:0000256" key="1">
    <source>
        <dbReference type="ARBA" id="ARBA00009477"/>
    </source>
</evidence>
<comment type="caution">
    <text evidence="6">The sequence shown here is derived from an EMBL/GenBank/DDBJ whole genome shotgun (WGS) entry which is preliminary data.</text>
</comment>
<dbReference type="InterPro" id="IPR058624">
    <property type="entry name" value="MdtA-like_HH"/>
</dbReference>
<dbReference type="Gene3D" id="2.40.30.170">
    <property type="match status" value="1"/>
</dbReference>
<evidence type="ECO:0000259" key="2">
    <source>
        <dbReference type="Pfam" id="PF25876"/>
    </source>
</evidence>
<feature type="domain" description="Multidrug resistance protein MdtA-like barrel-sandwich hybrid" evidence="3">
    <location>
        <begin position="64"/>
        <end position="200"/>
    </location>
</feature>
<evidence type="ECO:0000259" key="5">
    <source>
        <dbReference type="Pfam" id="PF25975"/>
    </source>
</evidence>
<feature type="domain" description="CzcB-like C-terminal circularly permuted SH3-like" evidence="5">
    <location>
        <begin position="292"/>
        <end position="350"/>
    </location>
</feature>
<dbReference type="Gene3D" id="2.40.420.20">
    <property type="match status" value="1"/>
</dbReference>
<dbReference type="Pfam" id="PF25917">
    <property type="entry name" value="BSH_RND"/>
    <property type="match status" value="1"/>
</dbReference>